<dbReference type="GO" id="GO:0005737">
    <property type="term" value="C:cytoplasm"/>
    <property type="evidence" value="ECO:0007669"/>
    <property type="project" value="UniProtKB-SubCell"/>
</dbReference>
<dbReference type="GO" id="GO:0008175">
    <property type="term" value="F:tRNA methyltransferase activity"/>
    <property type="evidence" value="ECO:0007669"/>
    <property type="project" value="TreeGrafter"/>
</dbReference>
<dbReference type="SUPFAM" id="SSF53335">
    <property type="entry name" value="S-adenosyl-L-methionine-dependent methyltransferases"/>
    <property type="match status" value="1"/>
</dbReference>
<comment type="catalytic activity">
    <reaction evidence="5">
        <text>4-demethylwyosine(37) in tRNA(Phe) + S-adenosyl-L-methionine = 4-demethyl-7-[(3S)-3-amino-3-carboxypropyl]wyosine(37) in tRNA(Phe) + S-methyl-5'-thioadenosine + H(+)</text>
        <dbReference type="Rhea" id="RHEA:36355"/>
        <dbReference type="Rhea" id="RHEA-COMP:10164"/>
        <dbReference type="Rhea" id="RHEA-COMP:10378"/>
        <dbReference type="ChEBI" id="CHEBI:15378"/>
        <dbReference type="ChEBI" id="CHEBI:17509"/>
        <dbReference type="ChEBI" id="CHEBI:59789"/>
        <dbReference type="ChEBI" id="CHEBI:64315"/>
        <dbReference type="ChEBI" id="CHEBI:73550"/>
        <dbReference type="EC" id="2.5.1.114"/>
    </reaction>
</comment>
<dbReference type="Pfam" id="PF02475">
    <property type="entry name" value="TRM5-TYW2_MTfase"/>
    <property type="match status" value="1"/>
</dbReference>
<dbReference type="VEuPathDB" id="FungiDB:YALI0_D01485g"/>
<dbReference type="PANTHER" id="PTHR23245:SF25">
    <property type="entry name" value="TRNA WYBUTOSINE-SYNTHESIZING PROTEIN 2 HOMOLOG"/>
    <property type="match status" value="1"/>
</dbReference>
<dbReference type="GO" id="GO:0102522">
    <property type="term" value="F:tRNA 4-demethylwyosine alpha-amino-alpha-carboxypropyltransferase activity"/>
    <property type="evidence" value="ECO:0007669"/>
    <property type="project" value="UniProtKB-EC"/>
</dbReference>
<dbReference type="GO" id="GO:0031591">
    <property type="term" value="P:wybutosine biosynthetic process"/>
    <property type="evidence" value="ECO:0007669"/>
    <property type="project" value="InterPro"/>
</dbReference>
<accession>A0A1D8NCS3</accession>
<dbReference type="UniPathway" id="UPA00375"/>
<evidence type="ECO:0000256" key="3">
    <source>
        <dbReference type="ARBA" id="ARBA00022691"/>
    </source>
</evidence>
<keyword evidence="2 6" id="KW-0808">Transferase</keyword>
<keyword evidence="6" id="KW-0963">Cytoplasm</keyword>
<evidence type="ECO:0000256" key="1">
    <source>
        <dbReference type="ARBA" id="ARBA00004797"/>
    </source>
</evidence>
<dbReference type="VEuPathDB" id="FungiDB:YALI1_D01780g"/>
<dbReference type="InterPro" id="IPR029063">
    <property type="entry name" value="SAM-dependent_MTases_sf"/>
</dbReference>
<proteinExistence type="inferred from homology"/>
<feature type="domain" description="SAM-dependent methyltransferase TRM5/TYW2-type" evidence="7">
    <location>
        <begin position="122"/>
        <end position="401"/>
    </location>
</feature>
<dbReference type="CDD" id="cd02440">
    <property type="entry name" value="AdoMet_MTases"/>
    <property type="match status" value="1"/>
</dbReference>
<protein>
    <recommendedName>
        <fullName evidence="6">tRNA wybutosine-synthesizing protein 2</fullName>
        <shortName evidence="6">tRNA-yW-synthesizing protein 2</shortName>
    </recommendedName>
    <alternativeName>
        <fullName evidence="6">tRNA(Phe) (4-demethylwyosine(37)-C(7)) aminocarboxypropyltransferase</fullName>
    </alternativeName>
</protein>
<reference evidence="8 9" key="1">
    <citation type="journal article" date="2016" name="PLoS ONE">
        <title>Sequence Assembly of Yarrowia lipolytica Strain W29/CLIB89 Shows Transposable Element Diversity.</title>
        <authorList>
            <person name="Magnan C."/>
            <person name="Yu J."/>
            <person name="Chang I."/>
            <person name="Jahn E."/>
            <person name="Kanomata Y."/>
            <person name="Wu J."/>
            <person name="Zeller M."/>
            <person name="Oakes M."/>
            <person name="Baldi P."/>
            <person name="Sandmeyer S."/>
        </authorList>
    </citation>
    <scope>NUCLEOTIDE SEQUENCE [LARGE SCALE GENOMIC DNA]</scope>
    <source>
        <strain evidence="9">CLIB89(W29)</strain>
    </source>
</reference>
<evidence type="ECO:0000256" key="5">
    <source>
        <dbReference type="ARBA" id="ARBA00049400"/>
    </source>
</evidence>
<evidence type="ECO:0000313" key="9">
    <source>
        <dbReference type="Proteomes" id="UP000182444"/>
    </source>
</evidence>
<dbReference type="GeneID" id="2910461"/>
<evidence type="ECO:0000256" key="4">
    <source>
        <dbReference type="ARBA" id="ARBA00022694"/>
    </source>
</evidence>
<dbReference type="eggNOG" id="KOG1227">
    <property type="taxonomic scope" value="Eukaryota"/>
</dbReference>
<dbReference type="Gene3D" id="3.40.50.150">
    <property type="entry name" value="Vaccinia Virus protein VP39"/>
    <property type="match status" value="1"/>
</dbReference>
<sequence length="401" mass="45247">MQLFISPSKRDIKAVKTELEKRELFDKTTGVISHDGSMFVATTVTEGGRETSDGFVEITDPSINVSSECKYFVRERSPDQKHPSITDDMPKRYTIYGSMALFTAGSFAGWEKTKIQRALTEWLKDKPGVTHVAVNSPISKQQNVIRHPGITRLVGDWGPYPADHPMLYDHPTSEDFHNAYWVTTTQNDIKQCWAPMYTMFSRGNIKEKARVLNSPIFKSSSNSLVVDLYCGIGYFFLSYAQLKPRLILGWDINAWSIEGLRRGAQLAKLSLQVVKEGEKPDWSKVGPPGTTHAIVFNESNEKAVERIEELRRFNETTTMEALPLTHINMGLLPDCKQAWGTATSLAQSGVTTYHVHENVAMNEIEEFTRERGKVFGKHLHTEMVKTFAPGVGHIVWDFIST</sequence>
<evidence type="ECO:0000313" key="8">
    <source>
        <dbReference type="EMBL" id="AOW03430.1"/>
    </source>
</evidence>
<dbReference type="GO" id="GO:0008757">
    <property type="term" value="F:S-adenosylmethionine-dependent methyltransferase activity"/>
    <property type="evidence" value="ECO:0007669"/>
    <property type="project" value="InterPro"/>
</dbReference>
<name>A0A1D8NCS3_YARLL</name>
<dbReference type="AlphaFoldDB" id="A0A1D8NCS3"/>
<dbReference type="RefSeq" id="XP_502288.3">
    <property type="nucleotide sequence ID" value="XM_502288.3"/>
</dbReference>
<keyword evidence="4 6" id="KW-0819">tRNA processing</keyword>
<dbReference type="InterPro" id="IPR056743">
    <property type="entry name" value="TRM5-TYW2-like_MTfase"/>
</dbReference>
<organism evidence="8 9">
    <name type="scientific">Yarrowia lipolytica</name>
    <name type="common">Candida lipolytica</name>
    <dbReference type="NCBI Taxonomy" id="4952"/>
    <lineage>
        <taxon>Eukaryota</taxon>
        <taxon>Fungi</taxon>
        <taxon>Dikarya</taxon>
        <taxon>Ascomycota</taxon>
        <taxon>Saccharomycotina</taxon>
        <taxon>Dipodascomycetes</taxon>
        <taxon>Dipodascales</taxon>
        <taxon>Dipodascales incertae sedis</taxon>
        <taxon>Yarrowia</taxon>
    </lineage>
</organism>
<dbReference type="Proteomes" id="UP000182444">
    <property type="component" value="Chromosome 1D"/>
</dbReference>
<evidence type="ECO:0000256" key="2">
    <source>
        <dbReference type="ARBA" id="ARBA00022679"/>
    </source>
</evidence>
<comment type="pathway">
    <text evidence="1 6">tRNA modification; wybutosine-tRNA(Phe) biosynthesis.</text>
</comment>
<keyword evidence="3 6" id="KW-0949">S-adenosyl-L-methionine</keyword>
<dbReference type="InterPro" id="IPR026274">
    <property type="entry name" value="tRNA_wybutosine_synth_prot_2"/>
</dbReference>
<evidence type="ECO:0000256" key="6">
    <source>
        <dbReference type="PIRNR" id="PIRNR038972"/>
    </source>
</evidence>
<comment type="subcellular location">
    <subcellularLocation>
        <location evidence="6">Cytoplasm</location>
    </subcellularLocation>
</comment>
<dbReference type="PROSITE" id="PS51684">
    <property type="entry name" value="SAM_MT_TRM5_TYW2"/>
    <property type="match status" value="1"/>
</dbReference>
<dbReference type="PIRSF" id="PIRSF038972">
    <property type="entry name" value="Trm12"/>
    <property type="match status" value="1"/>
</dbReference>
<gene>
    <name evidence="8" type="ORF">YALI1_D01780g</name>
</gene>
<dbReference type="GO" id="GO:0030488">
    <property type="term" value="P:tRNA methylation"/>
    <property type="evidence" value="ECO:0007669"/>
    <property type="project" value="TreeGrafter"/>
</dbReference>
<dbReference type="OMA" id="FELNPWS"/>
<dbReference type="KEGG" id="yli:2910461"/>
<dbReference type="PANTHER" id="PTHR23245">
    <property type="entry name" value="TRNA METHYLTRANSFERASE"/>
    <property type="match status" value="1"/>
</dbReference>
<dbReference type="EMBL" id="CP017556">
    <property type="protein sequence ID" value="AOW03430.1"/>
    <property type="molecule type" value="Genomic_DNA"/>
</dbReference>
<comment type="function">
    <text evidence="6">S-adenosyl-L-methionine-dependent transferase that acts as a component of the wybutosine biosynthesis pathway. Wybutosine is a hyper modified guanosine with a tricyclic base found at the 3'-position adjacent to the anticodon of eukaryotic phenylalanine tRNA. Catalyzes the transfer of the alpha-amino-alpha-carboxypropyl (acp) group from S-adenosyl-L-methionine to the C-7 position of 4-demethylwyosine (imG-14) to produce wybutosine-86.</text>
</comment>
<evidence type="ECO:0000259" key="7">
    <source>
        <dbReference type="PROSITE" id="PS51684"/>
    </source>
</evidence>
<comment type="similarity">
    <text evidence="6">Belongs to the class I-like SAM-binding methyltransferase superfamily. TRM5/TYW2 family.</text>
</comment>
<dbReference type="InterPro" id="IPR030382">
    <property type="entry name" value="MeTrfase_TRM5/TYW2"/>
</dbReference>